<evidence type="ECO:0008006" key="4">
    <source>
        <dbReference type="Google" id="ProtNLM"/>
    </source>
</evidence>
<evidence type="ECO:0000313" key="3">
    <source>
        <dbReference type="Proteomes" id="UP001180487"/>
    </source>
</evidence>
<protein>
    <recommendedName>
        <fullName evidence="4">Lipoprotein</fullName>
    </recommendedName>
</protein>
<evidence type="ECO:0000313" key="2">
    <source>
        <dbReference type="EMBL" id="MDR7380418.1"/>
    </source>
</evidence>
<dbReference type="EMBL" id="JAVDXT010000009">
    <property type="protein sequence ID" value="MDR7380418.1"/>
    <property type="molecule type" value="Genomic_DNA"/>
</dbReference>
<comment type="caution">
    <text evidence="2">The sequence shown here is derived from an EMBL/GenBank/DDBJ whole genome shotgun (WGS) entry which is preliminary data.</text>
</comment>
<feature type="chain" id="PRO_5046157430" description="Lipoprotein" evidence="1">
    <location>
        <begin position="22"/>
        <end position="189"/>
    </location>
</feature>
<name>A0ABU2CGE6_9BURK</name>
<evidence type="ECO:0000256" key="1">
    <source>
        <dbReference type="SAM" id="SignalP"/>
    </source>
</evidence>
<dbReference type="Proteomes" id="UP001180487">
    <property type="component" value="Unassembled WGS sequence"/>
</dbReference>
<keyword evidence="1" id="KW-0732">Signal</keyword>
<dbReference type="RefSeq" id="WP_310377234.1">
    <property type="nucleotide sequence ID" value="NZ_JAVDXT010000009.1"/>
</dbReference>
<keyword evidence="3" id="KW-1185">Reference proteome</keyword>
<gene>
    <name evidence="2" type="ORF">J2X19_005125</name>
</gene>
<feature type="signal peptide" evidence="1">
    <location>
        <begin position="1"/>
        <end position="21"/>
    </location>
</feature>
<reference evidence="2 3" key="1">
    <citation type="submission" date="2023-07" db="EMBL/GenBank/DDBJ databases">
        <title>Sorghum-associated microbial communities from plants grown in Nebraska, USA.</title>
        <authorList>
            <person name="Schachtman D."/>
        </authorList>
    </citation>
    <scope>NUCLEOTIDE SEQUENCE [LARGE SCALE GENOMIC DNA]</scope>
    <source>
        <strain evidence="2 3">BE313</strain>
    </source>
</reference>
<accession>A0ABU2CGE6</accession>
<proteinExistence type="predicted"/>
<sequence>MNKTIRTGLVTLATAILTACGGGGSESSTSSSNATSFWTLDSYQYINGGNSAVSTSSITGAVVTTAVISTATVSGGDSSNGAYSGSALSFSFKGSPVTGVYTVVPDRTSFVAADISTSPILVDVTVGIARTTGSSQYTASSGQVHVTRDTSGTYHFTSVAAMPTTKTLDVLGGVAGAPVSMPLAVVDAY</sequence>
<organism evidence="2 3">
    <name type="scientific">Rhodoferax ferrireducens</name>
    <dbReference type="NCBI Taxonomy" id="192843"/>
    <lineage>
        <taxon>Bacteria</taxon>
        <taxon>Pseudomonadati</taxon>
        <taxon>Pseudomonadota</taxon>
        <taxon>Betaproteobacteria</taxon>
        <taxon>Burkholderiales</taxon>
        <taxon>Comamonadaceae</taxon>
        <taxon>Rhodoferax</taxon>
    </lineage>
</organism>
<dbReference type="PROSITE" id="PS51257">
    <property type="entry name" value="PROKAR_LIPOPROTEIN"/>
    <property type="match status" value="1"/>
</dbReference>